<organism evidence="3 4">
    <name type="scientific">Candidatus Faecenecus gallistercoris</name>
    <dbReference type="NCBI Taxonomy" id="2840793"/>
    <lineage>
        <taxon>Bacteria</taxon>
        <taxon>Bacillati</taxon>
        <taxon>Bacillota</taxon>
        <taxon>Bacillota incertae sedis</taxon>
        <taxon>Candidatus Faecenecus</taxon>
    </lineage>
</organism>
<sequence>MDKNTFKLITNDGTEVTCNVLFTFDSDETKKSYIVYTDNSRDQEGNIQVFASIFDPNDENTKLEPITTEKEWKVIETILETLQEEVRNKQDASSEEGSTNQ</sequence>
<name>A0A9D1CKN4_9FIRM</name>
<dbReference type="PANTHER" id="PTHR40066:SF1">
    <property type="entry name" value="UPF0473 PROTEIN CBO2561_CLC_2432"/>
    <property type="match status" value="1"/>
</dbReference>
<dbReference type="InterPro" id="IPR009711">
    <property type="entry name" value="UPF0473"/>
</dbReference>
<accession>A0A9D1CKN4</accession>
<dbReference type="HAMAP" id="MF_01448">
    <property type="entry name" value="UPF0473"/>
    <property type="match status" value="1"/>
</dbReference>
<evidence type="ECO:0000313" key="4">
    <source>
        <dbReference type="Proteomes" id="UP000886725"/>
    </source>
</evidence>
<proteinExistence type="inferred from homology"/>
<evidence type="ECO:0000313" key="3">
    <source>
        <dbReference type="EMBL" id="HIQ65406.1"/>
    </source>
</evidence>
<evidence type="ECO:0000256" key="1">
    <source>
        <dbReference type="ARBA" id="ARBA00008439"/>
    </source>
</evidence>
<comment type="similarity">
    <text evidence="1 2">Belongs to the UPF0473 family.</text>
</comment>
<dbReference type="PANTHER" id="PTHR40066">
    <property type="entry name" value="UPF0473 PROTEIN CBO2561/CLC_2432"/>
    <property type="match status" value="1"/>
</dbReference>
<protein>
    <recommendedName>
        <fullName evidence="2">UPF0473 protein IAC85_06690</fullName>
    </recommendedName>
</protein>
<evidence type="ECO:0000256" key="2">
    <source>
        <dbReference type="HAMAP-Rule" id="MF_01448"/>
    </source>
</evidence>
<reference evidence="3" key="1">
    <citation type="submission" date="2020-10" db="EMBL/GenBank/DDBJ databases">
        <authorList>
            <person name="Gilroy R."/>
        </authorList>
    </citation>
    <scope>NUCLEOTIDE SEQUENCE</scope>
    <source>
        <strain evidence="3">CHK165-10780</strain>
    </source>
</reference>
<dbReference type="AlphaFoldDB" id="A0A9D1CKN4"/>
<dbReference type="Proteomes" id="UP000886725">
    <property type="component" value="Unassembled WGS sequence"/>
</dbReference>
<dbReference type="Pfam" id="PF06949">
    <property type="entry name" value="DUF1292"/>
    <property type="match status" value="1"/>
</dbReference>
<comment type="caution">
    <text evidence="3">The sequence shown here is derived from an EMBL/GenBank/DDBJ whole genome shotgun (WGS) entry which is preliminary data.</text>
</comment>
<reference evidence="3" key="2">
    <citation type="journal article" date="2021" name="PeerJ">
        <title>Extensive microbial diversity within the chicken gut microbiome revealed by metagenomics and culture.</title>
        <authorList>
            <person name="Gilroy R."/>
            <person name="Ravi A."/>
            <person name="Getino M."/>
            <person name="Pursley I."/>
            <person name="Horton D.L."/>
            <person name="Alikhan N.F."/>
            <person name="Baker D."/>
            <person name="Gharbi K."/>
            <person name="Hall N."/>
            <person name="Watson M."/>
            <person name="Adriaenssens E.M."/>
            <person name="Foster-Nyarko E."/>
            <person name="Jarju S."/>
            <person name="Secka A."/>
            <person name="Antonio M."/>
            <person name="Oren A."/>
            <person name="Chaudhuri R.R."/>
            <person name="La Ragione R."/>
            <person name="Hildebrand F."/>
            <person name="Pallen M.J."/>
        </authorList>
    </citation>
    <scope>NUCLEOTIDE SEQUENCE</scope>
    <source>
        <strain evidence="3">CHK165-10780</strain>
    </source>
</reference>
<gene>
    <name evidence="3" type="ORF">IAC85_06690</name>
</gene>
<dbReference type="EMBL" id="DVFU01000130">
    <property type="protein sequence ID" value="HIQ65406.1"/>
    <property type="molecule type" value="Genomic_DNA"/>
</dbReference>